<dbReference type="Gene3D" id="1.10.510.10">
    <property type="entry name" value="Transferase(Phosphotransferase) domain 1"/>
    <property type="match status" value="5"/>
</dbReference>
<dbReference type="InterPro" id="IPR000719">
    <property type="entry name" value="Prot_kinase_dom"/>
</dbReference>
<dbReference type="InterPro" id="IPR001245">
    <property type="entry name" value="Ser-Thr/Tyr_kinase_cat_dom"/>
</dbReference>
<dbReference type="Pfam" id="PF00069">
    <property type="entry name" value="Pkinase"/>
    <property type="match status" value="2"/>
</dbReference>
<dbReference type="EMBL" id="WHWC01000006">
    <property type="protein sequence ID" value="KAG8381508.1"/>
    <property type="molecule type" value="Genomic_DNA"/>
</dbReference>
<dbReference type="InterPro" id="IPR050994">
    <property type="entry name" value="At_inactive_RLKs"/>
</dbReference>
<name>A0AAV6XGJ8_9LAMI</name>
<dbReference type="AlphaFoldDB" id="A0AAV6XGJ8"/>
<dbReference type="PROSITE" id="PS50011">
    <property type="entry name" value="PROTEIN_KINASE_DOM"/>
    <property type="match status" value="3"/>
</dbReference>
<feature type="domain" description="Protein kinase" evidence="1">
    <location>
        <begin position="317"/>
        <end position="564"/>
    </location>
</feature>
<dbReference type="InterPro" id="IPR011009">
    <property type="entry name" value="Kinase-like_dom_sf"/>
</dbReference>
<feature type="domain" description="Protein kinase" evidence="1">
    <location>
        <begin position="77"/>
        <end position="322"/>
    </location>
</feature>
<reference evidence="2" key="1">
    <citation type="submission" date="2019-10" db="EMBL/GenBank/DDBJ databases">
        <authorList>
            <person name="Zhang R."/>
            <person name="Pan Y."/>
            <person name="Wang J."/>
            <person name="Ma R."/>
            <person name="Yu S."/>
        </authorList>
    </citation>
    <scope>NUCLEOTIDE SEQUENCE</scope>
    <source>
        <strain evidence="2">LA-IB0</strain>
        <tissue evidence="2">Leaf</tissue>
    </source>
</reference>
<dbReference type="Proteomes" id="UP000826271">
    <property type="component" value="Unassembled WGS sequence"/>
</dbReference>
<dbReference type="GO" id="GO:0005524">
    <property type="term" value="F:ATP binding"/>
    <property type="evidence" value="ECO:0007669"/>
    <property type="project" value="InterPro"/>
</dbReference>
<comment type="caution">
    <text evidence="2">The sequence shown here is derived from an EMBL/GenBank/DDBJ whole genome shotgun (WGS) entry which is preliminary data.</text>
</comment>
<feature type="domain" description="Protein kinase" evidence="1">
    <location>
        <begin position="673"/>
        <end position="944"/>
    </location>
</feature>
<keyword evidence="3" id="KW-1185">Reference proteome</keyword>
<dbReference type="Pfam" id="PF07714">
    <property type="entry name" value="PK_Tyr_Ser-Thr"/>
    <property type="match status" value="1"/>
</dbReference>
<accession>A0AAV6XGJ8</accession>
<evidence type="ECO:0000313" key="2">
    <source>
        <dbReference type="EMBL" id="KAG8381508.1"/>
    </source>
</evidence>
<dbReference type="GO" id="GO:0004672">
    <property type="term" value="F:protein kinase activity"/>
    <property type="evidence" value="ECO:0007669"/>
    <property type="project" value="InterPro"/>
</dbReference>
<dbReference type="Gene3D" id="3.30.200.20">
    <property type="entry name" value="Phosphorylase Kinase, domain 1"/>
    <property type="match status" value="3"/>
</dbReference>
<gene>
    <name evidence="2" type="ORF">BUALT_Bualt06G0129100</name>
</gene>
<evidence type="ECO:0000313" key="3">
    <source>
        <dbReference type="Proteomes" id="UP000826271"/>
    </source>
</evidence>
<sequence length="985" mass="110394">MSRTYDNWERLMAAVLRKQQLWKLFHEQSRCPSILSEASDFSSVSFRNDSPSPGSSFRKLVLLSDFNPSLDVGDVFLSSFELLGRGSFGSSYIAAIGNGEIILVKRLNSVSISEHEFKRNFNLVGNVQHENVAPLRAYYSSKDEKLLLYDYYSQSVHSLLHGQIGEIRAHVDWDTRLRIAIGTARGIAEIHAHNRGKLFHGHIKASNIFLNAKQKSHEVVDLVKLVSSVKSKIRTSTVFDPDLLKNPAIREKVVKMLQIGISCVAKSMYKRPQMSEVVKILEDISLMNPVINRVSSTLKLVFVFDASPTFDLEDMFRASALVLGKGTFGTSYNARLEHGNIIRVKRLKDVTVSLNGFQQRMEVIRRLRHENIAKLQAYYYSRDEKLLVYDYYNDSLSAFLHGAGKKSLDWATRLKIAVGAARGIDHIHRHEGRYLVHGNIKSSNIFVDGQKYGIVSDAGVANVTSSIRRSVIPSLGYFDPRVTDTRKASPINDVYSFGVILLELISGRPPQRTADDGQVISLVNWVQTVSRESWTSEVIDRELMMYQNDEERMVRFGVLLLELLTGKSTVYVPGGPEVVDLVKLVTSVKSKERAAKVYDIDLLKNNTLREQMVKMLEIGISCVAKSQKKRPKMSKVVKMLEDISLMNPVNSVPSKLVFVDDANPTFDLEDMLRASTEMLGKGTFGTSYKSILENGNIIRVKRLKHVTVTLNDFQKHMEVIGRMKHGNVADLRAYYFSKEKLLVYDYYNQEAVSALLHGRKGVGKIPLDLATRLKIAIGIARGIAYIHKQDGGKLIHGHIKSSNVVLDSKKYGIVLHTGLAKVIGPVKRSSIPSPGYWAPEVTDTKKVSQASDVYSFGVILLELVSGRPSQHTTDDGEVISLVKRIQSVVQGDEWTAEVLDAELRRYPNDELTSVRLLKIALDCVTIAPESRPRMSEVVVKLEEISGIETSIESGLDDPMEDTGEELSIESTLEDLLEDLLPKLRI</sequence>
<evidence type="ECO:0000259" key="1">
    <source>
        <dbReference type="PROSITE" id="PS50011"/>
    </source>
</evidence>
<dbReference type="PANTHER" id="PTHR48010">
    <property type="entry name" value="OS05G0588300 PROTEIN"/>
    <property type="match status" value="1"/>
</dbReference>
<dbReference type="SUPFAM" id="SSF56112">
    <property type="entry name" value="Protein kinase-like (PK-like)"/>
    <property type="match status" value="3"/>
</dbReference>
<organism evidence="2 3">
    <name type="scientific">Buddleja alternifolia</name>
    <dbReference type="NCBI Taxonomy" id="168488"/>
    <lineage>
        <taxon>Eukaryota</taxon>
        <taxon>Viridiplantae</taxon>
        <taxon>Streptophyta</taxon>
        <taxon>Embryophyta</taxon>
        <taxon>Tracheophyta</taxon>
        <taxon>Spermatophyta</taxon>
        <taxon>Magnoliopsida</taxon>
        <taxon>eudicotyledons</taxon>
        <taxon>Gunneridae</taxon>
        <taxon>Pentapetalae</taxon>
        <taxon>asterids</taxon>
        <taxon>lamiids</taxon>
        <taxon>Lamiales</taxon>
        <taxon>Scrophulariaceae</taxon>
        <taxon>Buddlejeae</taxon>
        <taxon>Buddleja</taxon>
    </lineage>
</organism>
<dbReference type="PANTHER" id="PTHR48010:SF1">
    <property type="entry name" value="PROTEIN KINASE DOMAIN-CONTAINING PROTEIN"/>
    <property type="match status" value="1"/>
</dbReference>
<proteinExistence type="predicted"/>
<protein>
    <recommendedName>
        <fullName evidence="1">Protein kinase domain-containing protein</fullName>
    </recommendedName>
</protein>